<dbReference type="SUPFAM" id="SSF53067">
    <property type="entry name" value="Actin-like ATPase domain"/>
    <property type="match status" value="2"/>
</dbReference>
<dbReference type="Gene3D" id="3.30.420.40">
    <property type="match status" value="2"/>
</dbReference>
<keyword evidence="2" id="KW-0418">Kinase</keyword>
<organism evidence="5">
    <name type="scientific">marine metagenome</name>
    <dbReference type="NCBI Taxonomy" id="408172"/>
    <lineage>
        <taxon>unclassified sequences</taxon>
        <taxon>metagenomes</taxon>
        <taxon>ecological metagenomes</taxon>
    </lineage>
</organism>
<feature type="domain" description="Carbohydrate kinase FGGY N-terminal" evidence="3">
    <location>
        <begin position="9"/>
        <end position="250"/>
    </location>
</feature>
<dbReference type="AlphaFoldDB" id="A0A381WT35"/>
<dbReference type="PIRSF" id="PIRSF000538">
    <property type="entry name" value="GlpK"/>
    <property type="match status" value="1"/>
</dbReference>
<dbReference type="PANTHER" id="PTHR43095">
    <property type="entry name" value="SUGAR KINASE"/>
    <property type="match status" value="1"/>
</dbReference>
<feature type="non-terminal residue" evidence="5">
    <location>
        <position position="516"/>
    </location>
</feature>
<evidence type="ECO:0000259" key="4">
    <source>
        <dbReference type="Pfam" id="PF02782"/>
    </source>
</evidence>
<gene>
    <name evidence="5" type="ORF">METZ01_LOCUS108519</name>
</gene>
<feature type="domain" description="Carbohydrate kinase FGGY C-terminal" evidence="4">
    <location>
        <begin position="262"/>
        <end position="452"/>
    </location>
</feature>
<dbReference type="InterPro" id="IPR043129">
    <property type="entry name" value="ATPase_NBD"/>
</dbReference>
<dbReference type="InterPro" id="IPR050406">
    <property type="entry name" value="FGGY_Carb_Kinase"/>
</dbReference>
<name>A0A381WT35_9ZZZZ</name>
<dbReference type="CDD" id="cd07773">
    <property type="entry name" value="ASKHA_NBD_FGGY_FK"/>
    <property type="match status" value="1"/>
</dbReference>
<dbReference type="InterPro" id="IPR000577">
    <property type="entry name" value="Carb_kinase_FGGY"/>
</dbReference>
<evidence type="ECO:0008006" key="6">
    <source>
        <dbReference type="Google" id="ProtNLM"/>
    </source>
</evidence>
<dbReference type="Pfam" id="PF00370">
    <property type="entry name" value="FGGY_N"/>
    <property type="match status" value="1"/>
</dbReference>
<proteinExistence type="predicted"/>
<dbReference type="InterPro" id="IPR018485">
    <property type="entry name" value="FGGY_C"/>
</dbReference>
<accession>A0A381WT35</accession>
<reference evidence="5" key="1">
    <citation type="submission" date="2018-05" db="EMBL/GenBank/DDBJ databases">
        <authorList>
            <person name="Lanie J.A."/>
            <person name="Ng W.-L."/>
            <person name="Kazmierczak K.M."/>
            <person name="Andrzejewski T.M."/>
            <person name="Davidsen T.M."/>
            <person name="Wayne K.J."/>
            <person name="Tettelin H."/>
            <person name="Glass J.I."/>
            <person name="Rusch D."/>
            <person name="Podicherti R."/>
            <person name="Tsui H.-C.T."/>
            <person name="Winkler M.E."/>
        </authorList>
    </citation>
    <scope>NUCLEOTIDE SEQUENCE</scope>
</reference>
<dbReference type="EMBL" id="UINC01012797">
    <property type="protein sequence ID" value="SVA55665.1"/>
    <property type="molecule type" value="Genomic_DNA"/>
</dbReference>
<evidence type="ECO:0000259" key="3">
    <source>
        <dbReference type="Pfam" id="PF00370"/>
    </source>
</evidence>
<dbReference type="PANTHER" id="PTHR43095:SF5">
    <property type="entry name" value="XYLULOSE KINASE"/>
    <property type="match status" value="1"/>
</dbReference>
<keyword evidence="1" id="KW-0808">Transferase</keyword>
<evidence type="ECO:0000256" key="1">
    <source>
        <dbReference type="ARBA" id="ARBA00022679"/>
    </source>
</evidence>
<dbReference type="GO" id="GO:0016301">
    <property type="term" value="F:kinase activity"/>
    <property type="evidence" value="ECO:0007669"/>
    <property type="project" value="UniProtKB-KW"/>
</dbReference>
<evidence type="ECO:0000256" key="2">
    <source>
        <dbReference type="ARBA" id="ARBA00022777"/>
    </source>
</evidence>
<protein>
    <recommendedName>
        <fullName evidence="6">Carbohydrate kinase FGGY C-terminal domain-containing protein</fullName>
    </recommendedName>
</protein>
<sequence length="516" mass="56714">MPSTNSPLLMGIDAGTSRVRALLFELDGTLVAEASDDPTVKCSRPGWTSTEAEDLFKSCLNAIRSVVAMVDKPERIRSVAVASVAEAGVPIDAVGDAVYPIIAWYDCRTLPQANWLKQHIGEERLYRITGLNVNPIFGLCKQLWIRENAPEAFKKTVRWLNTADFIAWKLCGVPATDYSLASRTFALNIQNLEYENELLKEVGIPCNWYQTLVPSGTFLGNVLPKNAKITGLSSDCKVSSGGHDHLVGALIAGATNQGTLINSMGTAEAVTLFLDKPIYDKAVGSHGYVQGVIVADRPYYYHLGGLFTSGGAVQWFHRLTEQRYSHEELIKDAWGLPPGANGVLFLPQMRVGSPPNPADMSRGAFIGLGTDTDHSMLYRSMLEGMAFDVKMIVEGISQLKKAPEIENIHCFGGESRNDLLMKIKASVLNRALTKMDMPETVSLGAAILGGIGAGIFTNLQEAINELRFNTYEILPQSEWVETYQKFYDDVYSDAWKQIRPLQEKLLKACPPNDNDS</sequence>
<dbReference type="Pfam" id="PF02782">
    <property type="entry name" value="FGGY_C"/>
    <property type="match status" value="1"/>
</dbReference>
<dbReference type="GO" id="GO:0005975">
    <property type="term" value="P:carbohydrate metabolic process"/>
    <property type="evidence" value="ECO:0007669"/>
    <property type="project" value="InterPro"/>
</dbReference>
<dbReference type="InterPro" id="IPR018484">
    <property type="entry name" value="FGGY_N"/>
</dbReference>
<evidence type="ECO:0000313" key="5">
    <source>
        <dbReference type="EMBL" id="SVA55665.1"/>
    </source>
</evidence>